<dbReference type="PANTHER" id="PTHR37534:SF43">
    <property type="entry name" value="FINGER DOMAIN PROTEIN, PUTATIVE (AFU_ORTHOLOGUE AFUA_1G01850)-RELATED"/>
    <property type="match status" value="1"/>
</dbReference>
<protein>
    <submittedName>
        <fullName evidence="4">Fungal-specific transcription factor domain-containing protein</fullName>
    </submittedName>
</protein>
<evidence type="ECO:0000313" key="5">
    <source>
        <dbReference type="Proteomes" id="UP000799767"/>
    </source>
</evidence>
<evidence type="ECO:0000259" key="3">
    <source>
        <dbReference type="PROSITE" id="PS50048"/>
    </source>
</evidence>
<name>A0A6A6PVQ3_9PEZI</name>
<dbReference type="SUPFAM" id="SSF57701">
    <property type="entry name" value="Zn2/Cys6 DNA-binding domain"/>
    <property type="match status" value="1"/>
</dbReference>
<dbReference type="Gene3D" id="4.10.240.10">
    <property type="entry name" value="Zn(2)-C6 fungal-type DNA-binding domain"/>
    <property type="match status" value="1"/>
</dbReference>
<proteinExistence type="predicted"/>
<dbReference type="OrthoDB" id="4937900at2759"/>
<dbReference type="RefSeq" id="XP_033590790.1">
    <property type="nucleotide sequence ID" value="XM_033729340.1"/>
</dbReference>
<dbReference type="InterPro" id="IPR001138">
    <property type="entry name" value="Zn2Cys6_DnaBD"/>
</dbReference>
<organism evidence="4 5">
    <name type="scientific">Neohortaea acidophila</name>
    <dbReference type="NCBI Taxonomy" id="245834"/>
    <lineage>
        <taxon>Eukaryota</taxon>
        <taxon>Fungi</taxon>
        <taxon>Dikarya</taxon>
        <taxon>Ascomycota</taxon>
        <taxon>Pezizomycotina</taxon>
        <taxon>Dothideomycetes</taxon>
        <taxon>Dothideomycetidae</taxon>
        <taxon>Mycosphaerellales</taxon>
        <taxon>Teratosphaeriaceae</taxon>
        <taxon>Neohortaea</taxon>
    </lineage>
</organism>
<dbReference type="GO" id="GO:0008270">
    <property type="term" value="F:zinc ion binding"/>
    <property type="evidence" value="ECO:0007669"/>
    <property type="project" value="InterPro"/>
</dbReference>
<dbReference type="PROSITE" id="PS00463">
    <property type="entry name" value="ZN2_CY6_FUNGAL_1"/>
    <property type="match status" value="1"/>
</dbReference>
<dbReference type="PROSITE" id="PS50048">
    <property type="entry name" value="ZN2_CY6_FUNGAL_2"/>
    <property type="match status" value="1"/>
</dbReference>
<evidence type="ECO:0000313" key="4">
    <source>
        <dbReference type="EMBL" id="KAF2484220.1"/>
    </source>
</evidence>
<evidence type="ECO:0000256" key="1">
    <source>
        <dbReference type="ARBA" id="ARBA00004123"/>
    </source>
</evidence>
<dbReference type="EMBL" id="MU001634">
    <property type="protein sequence ID" value="KAF2484220.1"/>
    <property type="molecule type" value="Genomic_DNA"/>
</dbReference>
<dbReference type="GeneID" id="54470342"/>
<dbReference type="PANTHER" id="PTHR37534">
    <property type="entry name" value="TRANSCRIPTIONAL ACTIVATOR PROTEIN UGA3"/>
    <property type="match status" value="1"/>
</dbReference>
<dbReference type="GO" id="GO:0005634">
    <property type="term" value="C:nucleus"/>
    <property type="evidence" value="ECO:0007669"/>
    <property type="project" value="UniProtKB-SubCell"/>
</dbReference>
<dbReference type="GO" id="GO:0045944">
    <property type="term" value="P:positive regulation of transcription by RNA polymerase II"/>
    <property type="evidence" value="ECO:0007669"/>
    <property type="project" value="TreeGrafter"/>
</dbReference>
<sequence length="538" mass="59592">MPPKDPQAPAAPKLTRSRNGCVECRRLHRRCDEEKPSCANCRDAGKVCSYQKPLSWGGRPFNRSTFRHALGGGVVEIPIADSEDDTTHRRSFVYGQAESSSSAARRASSIKIEPELRTMGPLPIIEPHESSRSSPAGDLSIPAAAWLPWLSQHHRALFQHFIDHTVTIFTGDAAVQQEIRAAIVPMAIDTNHGFSLVAAILSLASTHRMNLGAHRDATEVAYWRDMSVGHLRRPTVQEDESTQNVFAGTALMLAIRDVISDGEKRSTWRVHLQGALSVFATDIELQSMTDTSTRGILKRLARSLQIRSPLATPGTLPSPEDDKGKSAEMNVEVLGLPRQLSGVLKHIRALRLEKNALQNIESNSGSDNMQRLWSALRAQCLEVIVQLKNFSESVTAASTPPTSHRSPDRDRLYSYVALLQVYSGVMDLTIHDSGLRTTLETAVSTLRGYSFDEGSTRCDPDLVFVLFSIGCLVRSGEDRALVSSMLVRITKEHGKANANLARLFLEELWTRVDLQNQLVKQSDVDSLMTEKDWDLSLW</sequence>
<gene>
    <name evidence="4" type="ORF">BDY17DRAFT_124038</name>
</gene>
<dbReference type="Proteomes" id="UP000799767">
    <property type="component" value="Unassembled WGS sequence"/>
</dbReference>
<reference evidence="4" key="1">
    <citation type="journal article" date="2020" name="Stud. Mycol.">
        <title>101 Dothideomycetes genomes: a test case for predicting lifestyles and emergence of pathogens.</title>
        <authorList>
            <person name="Haridas S."/>
            <person name="Albert R."/>
            <person name="Binder M."/>
            <person name="Bloem J."/>
            <person name="Labutti K."/>
            <person name="Salamov A."/>
            <person name="Andreopoulos B."/>
            <person name="Baker S."/>
            <person name="Barry K."/>
            <person name="Bills G."/>
            <person name="Bluhm B."/>
            <person name="Cannon C."/>
            <person name="Castanera R."/>
            <person name="Culley D."/>
            <person name="Daum C."/>
            <person name="Ezra D."/>
            <person name="Gonzalez J."/>
            <person name="Henrissat B."/>
            <person name="Kuo A."/>
            <person name="Liang C."/>
            <person name="Lipzen A."/>
            <person name="Lutzoni F."/>
            <person name="Magnuson J."/>
            <person name="Mondo S."/>
            <person name="Nolan M."/>
            <person name="Ohm R."/>
            <person name="Pangilinan J."/>
            <person name="Park H.-J."/>
            <person name="Ramirez L."/>
            <person name="Alfaro M."/>
            <person name="Sun H."/>
            <person name="Tritt A."/>
            <person name="Yoshinaga Y."/>
            <person name="Zwiers L.-H."/>
            <person name="Turgeon B."/>
            <person name="Goodwin S."/>
            <person name="Spatafora J."/>
            <person name="Crous P."/>
            <person name="Grigoriev I."/>
        </authorList>
    </citation>
    <scope>NUCLEOTIDE SEQUENCE</scope>
    <source>
        <strain evidence="4">CBS 113389</strain>
    </source>
</reference>
<keyword evidence="2" id="KW-0539">Nucleus</keyword>
<dbReference type="GO" id="GO:0000981">
    <property type="term" value="F:DNA-binding transcription factor activity, RNA polymerase II-specific"/>
    <property type="evidence" value="ECO:0007669"/>
    <property type="project" value="InterPro"/>
</dbReference>
<dbReference type="Pfam" id="PF00172">
    <property type="entry name" value="Zn_clus"/>
    <property type="match status" value="1"/>
</dbReference>
<dbReference type="SMART" id="SM00066">
    <property type="entry name" value="GAL4"/>
    <property type="match status" value="1"/>
</dbReference>
<dbReference type="InterPro" id="IPR021858">
    <property type="entry name" value="Fun_TF"/>
</dbReference>
<comment type="subcellular location">
    <subcellularLocation>
        <location evidence="1">Nucleus</location>
    </subcellularLocation>
</comment>
<evidence type="ECO:0000256" key="2">
    <source>
        <dbReference type="ARBA" id="ARBA00023242"/>
    </source>
</evidence>
<dbReference type="Pfam" id="PF11951">
    <property type="entry name" value="Fungal_trans_2"/>
    <property type="match status" value="1"/>
</dbReference>
<dbReference type="GO" id="GO:0000976">
    <property type="term" value="F:transcription cis-regulatory region binding"/>
    <property type="evidence" value="ECO:0007669"/>
    <property type="project" value="TreeGrafter"/>
</dbReference>
<feature type="domain" description="Zn(2)-C6 fungal-type" evidence="3">
    <location>
        <begin position="20"/>
        <end position="50"/>
    </location>
</feature>
<accession>A0A6A6PVQ3</accession>
<dbReference type="InterPro" id="IPR036864">
    <property type="entry name" value="Zn2-C6_fun-type_DNA-bd_sf"/>
</dbReference>
<keyword evidence="5" id="KW-1185">Reference proteome</keyword>
<dbReference type="AlphaFoldDB" id="A0A6A6PVQ3"/>
<dbReference type="CDD" id="cd00067">
    <property type="entry name" value="GAL4"/>
    <property type="match status" value="1"/>
</dbReference>